<name>A0ABD0KV83_9CAEN</name>
<accession>A0ABD0KV83</accession>
<proteinExistence type="predicted"/>
<keyword evidence="3" id="KW-1185">Reference proteome</keyword>
<organism evidence="2 3">
    <name type="scientific">Batillaria attramentaria</name>
    <dbReference type="NCBI Taxonomy" id="370345"/>
    <lineage>
        <taxon>Eukaryota</taxon>
        <taxon>Metazoa</taxon>
        <taxon>Spiralia</taxon>
        <taxon>Lophotrochozoa</taxon>
        <taxon>Mollusca</taxon>
        <taxon>Gastropoda</taxon>
        <taxon>Caenogastropoda</taxon>
        <taxon>Sorbeoconcha</taxon>
        <taxon>Cerithioidea</taxon>
        <taxon>Batillariidae</taxon>
        <taxon>Batillaria</taxon>
    </lineage>
</organism>
<reference evidence="2" key="1">
    <citation type="submission" date="2020-09" db="EMBL/GenBank/DDBJ databases">
        <authorList>
            <person name="Won Y."/>
        </authorList>
    </citation>
    <scope>NUCLEOTIDE SEQUENCE</scope>
    <source>
        <strain evidence="2">Wonlab-2016</strain>
        <tissue evidence="2">Foot muscle</tissue>
    </source>
</reference>
<reference evidence="2 3" key="2">
    <citation type="journal article" date="2023" name="Sci. Data">
        <title>Genome assembly of the Korean intertidal mud-creeper Batillaria attramentaria.</title>
        <authorList>
            <person name="Patra A.K."/>
            <person name="Ho P.T."/>
            <person name="Jun S."/>
            <person name="Lee S.J."/>
            <person name="Kim Y."/>
            <person name="Won Y.J."/>
        </authorList>
    </citation>
    <scope>NUCLEOTIDE SEQUENCE [LARGE SCALE GENOMIC DNA]</scope>
    <source>
        <strain evidence="2">Wonlab-2016</strain>
    </source>
</reference>
<evidence type="ECO:0000313" key="1">
    <source>
        <dbReference type="EMBL" id="KAK7481739.1"/>
    </source>
</evidence>
<dbReference type="EMBL" id="JACVVK020000257">
    <property type="protein sequence ID" value="KAK7481739.1"/>
    <property type="molecule type" value="Genomic_DNA"/>
</dbReference>
<dbReference type="EMBL" id="JACVVK020000120">
    <property type="protein sequence ID" value="KAK7490996.1"/>
    <property type="molecule type" value="Genomic_DNA"/>
</dbReference>
<reference evidence="2" key="3">
    <citation type="submission" date="2023-01" db="EMBL/GenBank/DDBJ databases">
        <authorList>
            <person name="Patra A."/>
        </authorList>
    </citation>
    <scope>NUCLEOTIDE SEQUENCE</scope>
    <source>
        <strain evidence="2">Wonlab-2016</strain>
        <tissue evidence="2">Foot muscle</tissue>
    </source>
</reference>
<evidence type="ECO:0008006" key="4">
    <source>
        <dbReference type="Google" id="ProtNLM"/>
    </source>
</evidence>
<evidence type="ECO:0000313" key="2">
    <source>
        <dbReference type="EMBL" id="KAK7490996.1"/>
    </source>
</evidence>
<comment type="caution">
    <text evidence="2">The sequence shown here is derived from an EMBL/GenBank/DDBJ whole genome shotgun (WGS) entry which is preliminary data.</text>
</comment>
<gene>
    <name evidence="2" type="ORF">BaRGS_00017692</name>
    <name evidence="1" type="ORF">BaRGS_00026987</name>
</gene>
<sequence length="100" mass="10487">MEISKIPGGPVVAANTSTRSSAYARWVGSFHTGRNVDVSGQINQSDPVQSSVNVAFTVGECEDSGTYSCIVSYTEPGASDVRSAVAQRTIPDPCGVSRFN</sequence>
<dbReference type="AlphaFoldDB" id="A0ABD0KV83"/>
<protein>
    <recommendedName>
        <fullName evidence="4">Ig-like domain-containing protein</fullName>
    </recommendedName>
</protein>
<dbReference type="Proteomes" id="UP001519460">
    <property type="component" value="Unassembled WGS sequence"/>
</dbReference>
<evidence type="ECO:0000313" key="3">
    <source>
        <dbReference type="Proteomes" id="UP001519460"/>
    </source>
</evidence>